<keyword evidence="2" id="KW-0812">Transmembrane</keyword>
<dbReference type="Pfam" id="PF21946">
    <property type="entry name" value="LppM"/>
    <property type="match status" value="1"/>
</dbReference>
<evidence type="ECO:0000313" key="6">
    <source>
        <dbReference type="Proteomes" id="UP001172708"/>
    </source>
</evidence>
<dbReference type="EMBL" id="JAUHQA010000001">
    <property type="protein sequence ID" value="MDN4480628.1"/>
    <property type="molecule type" value="Genomic_DNA"/>
</dbReference>
<keyword evidence="2" id="KW-0472">Membrane</keyword>
<keyword evidence="6" id="KW-1185">Reference proteome</keyword>
<comment type="caution">
    <text evidence="5">The sequence shown here is derived from an EMBL/GenBank/DDBJ whole genome shotgun (WGS) entry which is preliminary data.</text>
</comment>
<dbReference type="InterPro" id="IPR053807">
    <property type="entry name" value="LppM"/>
</dbReference>
<accession>A0ABT8GGR3</accession>
<dbReference type="RefSeq" id="WP_301142069.1">
    <property type="nucleotide sequence ID" value="NZ_JAUHQA010000001.1"/>
</dbReference>
<keyword evidence="3" id="KW-0732">Signal</keyword>
<evidence type="ECO:0000256" key="3">
    <source>
        <dbReference type="SAM" id="SignalP"/>
    </source>
</evidence>
<sequence length="283" mass="29182">MTTVLRWSGAAAIAALALTGCVRTTVDTTIGADGTFSQHSVVAFSDDVAAQIGDQAGMDVGALFDDLDGSPELAALEEQYPGQVLVEPYDDGELAGVELTLTDLPLDEFNAAAEQTASGIGGAATLTEADGQFIVEMMSPDDLDLDSLGVSESQLGLLESSVEVAITYTFPGIVEEATAGEIEGNTVTLGLTDLASGQDIRIVAGADDQFDWGPVLRWGGIVLAFILVVGGAAALIIQDRRKHRQSALPPPATTEDPHGPGMLVDGPVDDTPAGDDGENRPST</sequence>
<feature type="region of interest" description="Disordered" evidence="1">
    <location>
        <begin position="245"/>
        <end position="283"/>
    </location>
</feature>
<evidence type="ECO:0000259" key="4">
    <source>
        <dbReference type="Pfam" id="PF21946"/>
    </source>
</evidence>
<feature type="transmembrane region" description="Helical" evidence="2">
    <location>
        <begin position="218"/>
        <end position="237"/>
    </location>
</feature>
<dbReference type="PROSITE" id="PS51257">
    <property type="entry name" value="PROKAR_LIPOPROTEIN"/>
    <property type="match status" value="1"/>
</dbReference>
<dbReference type="Proteomes" id="UP001172708">
    <property type="component" value="Unassembled WGS sequence"/>
</dbReference>
<gene>
    <name evidence="5" type="ORF">QQX02_06795</name>
</gene>
<evidence type="ECO:0000313" key="5">
    <source>
        <dbReference type="EMBL" id="MDN4480628.1"/>
    </source>
</evidence>
<protein>
    <recommendedName>
        <fullName evidence="4">LppM domain-containing protein</fullName>
    </recommendedName>
</protein>
<evidence type="ECO:0000256" key="1">
    <source>
        <dbReference type="SAM" id="MobiDB-lite"/>
    </source>
</evidence>
<organism evidence="5 6">
    <name type="scientific">Demequina muriae</name>
    <dbReference type="NCBI Taxonomy" id="3051664"/>
    <lineage>
        <taxon>Bacteria</taxon>
        <taxon>Bacillati</taxon>
        <taxon>Actinomycetota</taxon>
        <taxon>Actinomycetes</taxon>
        <taxon>Micrococcales</taxon>
        <taxon>Demequinaceae</taxon>
        <taxon>Demequina</taxon>
    </lineage>
</organism>
<feature type="domain" description="LppM" evidence="4">
    <location>
        <begin position="23"/>
        <end position="189"/>
    </location>
</feature>
<feature type="signal peptide" evidence="3">
    <location>
        <begin position="1"/>
        <end position="17"/>
    </location>
</feature>
<name>A0ABT8GGR3_9MICO</name>
<evidence type="ECO:0000256" key="2">
    <source>
        <dbReference type="SAM" id="Phobius"/>
    </source>
</evidence>
<keyword evidence="2" id="KW-1133">Transmembrane helix</keyword>
<feature type="chain" id="PRO_5047138624" description="LppM domain-containing protein" evidence="3">
    <location>
        <begin position="18"/>
        <end position="283"/>
    </location>
</feature>
<reference evidence="5" key="1">
    <citation type="submission" date="2023-06" db="EMBL/GenBank/DDBJ databases">
        <title>Egi l300058.</title>
        <authorList>
            <person name="Gao L."/>
            <person name="Fang B.-Z."/>
            <person name="Li W.-J."/>
        </authorList>
    </citation>
    <scope>NUCLEOTIDE SEQUENCE</scope>
    <source>
        <strain evidence="5">EGI L300058</strain>
    </source>
</reference>
<proteinExistence type="predicted"/>